<dbReference type="EMBL" id="CP036422">
    <property type="protein sequence ID" value="QFU77565.1"/>
    <property type="molecule type" value="Genomic_DNA"/>
</dbReference>
<organism evidence="1 2">
    <name type="scientific">Halioglobus maricola</name>
    <dbReference type="NCBI Taxonomy" id="2601894"/>
    <lineage>
        <taxon>Bacteria</taxon>
        <taxon>Pseudomonadati</taxon>
        <taxon>Pseudomonadota</taxon>
        <taxon>Gammaproteobacteria</taxon>
        <taxon>Cellvibrionales</taxon>
        <taxon>Halieaceae</taxon>
        <taxon>Halioglobus</taxon>
    </lineage>
</organism>
<dbReference type="KEGG" id="halc:EY643_18850"/>
<dbReference type="CDD" id="cd10936">
    <property type="entry name" value="CE4_DAC2"/>
    <property type="match status" value="1"/>
</dbReference>
<evidence type="ECO:0000313" key="2">
    <source>
        <dbReference type="Proteomes" id="UP000326287"/>
    </source>
</evidence>
<accession>A0A5P9NQ32</accession>
<dbReference type="Pfam" id="PF04748">
    <property type="entry name" value="Polysacc_deac_2"/>
    <property type="match status" value="1"/>
</dbReference>
<evidence type="ECO:0000313" key="1">
    <source>
        <dbReference type="EMBL" id="QFU77565.1"/>
    </source>
</evidence>
<sequence length="315" mass="33923">MLLAYPAHTAEHWTQACLEPPPSSLAARDPRATVVLIIDDLGHQLRNGMAMVELPGKLNLAVLPHTPHGRHLAEAGYAAGKEIMLHAPMSNHGGIALGQGGLTASLSREEFDHALSAAIEDIPHLRGINNHMGSELTEMPLQMGWVMQQLLMRELYFVDSRTTVNTVAAKTAAQFSVPHLSRTVFLDNERNAEAIGRHFDKLLALAEERGLAVGIGHPYLETSDFLREAIPAMACRGVALALVSEVLQEAEPDGLPPQNRYDPASEPDVDAALGHIGLGLGHAVFPKVKNAGREHRVGAAKRDALNQVVEVPNAT</sequence>
<keyword evidence="2" id="KW-1185">Reference proteome</keyword>
<dbReference type="OrthoDB" id="9784811at2"/>
<dbReference type="GO" id="GO:0005975">
    <property type="term" value="P:carbohydrate metabolic process"/>
    <property type="evidence" value="ECO:0007669"/>
    <property type="project" value="InterPro"/>
</dbReference>
<protein>
    <submittedName>
        <fullName evidence="1">Divergent polysaccharide deacetylase family protein</fullName>
    </submittedName>
</protein>
<dbReference type="InterPro" id="IPR011330">
    <property type="entry name" value="Glyco_hydro/deAcase_b/a-brl"/>
</dbReference>
<dbReference type="PANTHER" id="PTHR30105">
    <property type="entry name" value="UNCHARACTERIZED YIBQ-RELATED"/>
    <property type="match status" value="1"/>
</dbReference>
<gene>
    <name evidence="1" type="ORF">EY643_18850</name>
</gene>
<reference evidence="1 2" key="1">
    <citation type="submission" date="2019-02" db="EMBL/GenBank/DDBJ databases">
        <authorList>
            <person name="Li S.-H."/>
        </authorList>
    </citation>
    <scope>NUCLEOTIDE SEQUENCE [LARGE SCALE GENOMIC DNA]</scope>
    <source>
        <strain evidence="1 2">IMCC14385</strain>
    </source>
</reference>
<dbReference type="Gene3D" id="3.20.20.370">
    <property type="entry name" value="Glycoside hydrolase/deacetylase"/>
    <property type="match status" value="1"/>
</dbReference>
<name>A0A5P9NQ32_9GAMM</name>
<proteinExistence type="predicted"/>
<dbReference type="PANTHER" id="PTHR30105:SF2">
    <property type="entry name" value="DIVERGENT POLYSACCHARIDE DEACETYLASE SUPERFAMILY"/>
    <property type="match status" value="1"/>
</dbReference>
<dbReference type="SUPFAM" id="SSF88713">
    <property type="entry name" value="Glycoside hydrolase/deacetylase"/>
    <property type="match status" value="1"/>
</dbReference>
<dbReference type="Proteomes" id="UP000326287">
    <property type="component" value="Chromosome"/>
</dbReference>
<dbReference type="InterPro" id="IPR006837">
    <property type="entry name" value="Divergent_DAC"/>
</dbReference>
<dbReference type="AlphaFoldDB" id="A0A5P9NQ32"/>